<dbReference type="CDD" id="cd00130">
    <property type="entry name" value="PAS"/>
    <property type="match status" value="1"/>
</dbReference>
<feature type="region of interest" description="Disordered" evidence="22">
    <location>
        <begin position="300"/>
        <end position="330"/>
    </location>
</feature>
<evidence type="ECO:0000259" key="24">
    <source>
        <dbReference type="PROSITE" id="PS50042"/>
    </source>
</evidence>
<dbReference type="Pfam" id="PF13426">
    <property type="entry name" value="PAS_9"/>
    <property type="match status" value="1"/>
</dbReference>
<keyword evidence="27" id="KW-1185">Reference proteome</keyword>
<dbReference type="Gene3D" id="1.10.287.70">
    <property type="match status" value="1"/>
</dbReference>
<dbReference type="AlphaFoldDB" id="A0A4S2M3S7"/>
<dbReference type="FunFam" id="3.30.450.20:FF:000001">
    <property type="entry name" value="Potassium voltage-gated channel subfamily H member 7"/>
    <property type="match status" value="1"/>
</dbReference>
<evidence type="ECO:0000256" key="6">
    <source>
        <dbReference type="ARBA" id="ARBA00022826"/>
    </source>
</evidence>
<dbReference type="GO" id="GO:0042391">
    <property type="term" value="P:regulation of membrane potential"/>
    <property type="evidence" value="ECO:0007669"/>
    <property type="project" value="TreeGrafter"/>
</dbReference>
<evidence type="ECO:0000256" key="22">
    <source>
        <dbReference type="SAM" id="MobiDB-lite"/>
    </source>
</evidence>
<evidence type="ECO:0000256" key="20">
    <source>
        <dbReference type="ARBA" id="ARBA00076368"/>
    </source>
</evidence>
<dbReference type="GO" id="GO:0034702">
    <property type="term" value="C:monoatomic ion channel complex"/>
    <property type="evidence" value="ECO:0007669"/>
    <property type="project" value="UniProtKB-KW"/>
</dbReference>
<dbReference type="PANTHER" id="PTHR10217">
    <property type="entry name" value="VOLTAGE AND LIGAND GATED POTASSIUM CHANNEL"/>
    <property type="match status" value="1"/>
</dbReference>
<feature type="domain" description="PAC" evidence="25">
    <location>
        <begin position="90"/>
        <end position="144"/>
    </location>
</feature>
<dbReference type="SMART" id="SM00100">
    <property type="entry name" value="cNMP"/>
    <property type="match status" value="1"/>
</dbReference>
<keyword evidence="8" id="KW-0630">Potassium</keyword>
<evidence type="ECO:0000256" key="12">
    <source>
        <dbReference type="ARBA" id="ARBA00023180"/>
    </source>
</evidence>
<evidence type="ECO:0000313" key="26">
    <source>
        <dbReference type="EMBL" id="TGZ68608.1"/>
    </source>
</evidence>
<evidence type="ECO:0000256" key="8">
    <source>
        <dbReference type="ARBA" id="ARBA00022958"/>
    </source>
</evidence>
<comment type="caution">
    <text evidence="26">The sequence shown here is derived from an EMBL/GenBank/DDBJ whole genome shotgun (WGS) entry which is preliminary data.</text>
</comment>
<evidence type="ECO:0000256" key="3">
    <source>
        <dbReference type="ARBA" id="ARBA00022475"/>
    </source>
</evidence>
<evidence type="ECO:0000256" key="1">
    <source>
        <dbReference type="ARBA" id="ARBA00004651"/>
    </source>
</evidence>
<dbReference type="InterPro" id="IPR005821">
    <property type="entry name" value="Ion_trans_dom"/>
</dbReference>
<feature type="region of interest" description="Disordered" evidence="22">
    <location>
        <begin position="225"/>
        <end position="277"/>
    </location>
</feature>
<dbReference type="Gene3D" id="1.10.1200.260">
    <property type="match status" value="1"/>
</dbReference>
<feature type="compositionally biased region" description="Polar residues" evidence="22">
    <location>
        <begin position="255"/>
        <end position="264"/>
    </location>
</feature>
<feature type="compositionally biased region" description="Basic and acidic residues" evidence="22">
    <location>
        <begin position="315"/>
        <end position="325"/>
    </location>
</feature>
<dbReference type="Pfam" id="PF00520">
    <property type="entry name" value="Ion_trans"/>
    <property type="match status" value="1"/>
</dbReference>
<dbReference type="InterPro" id="IPR050818">
    <property type="entry name" value="KCNH_animal-type"/>
</dbReference>
<evidence type="ECO:0000256" key="4">
    <source>
        <dbReference type="ARBA" id="ARBA00022538"/>
    </source>
</evidence>
<keyword evidence="6" id="KW-0631">Potassium channel</keyword>
<dbReference type="FunFam" id="1.10.287.70:FF:000123">
    <property type="entry name" value="Potassium channel KAT3"/>
    <property type="match status" value="1"/>
</dbReference>
<comment type="function">
    <text evidence="15">Pore-forming (alpha) subunit of a voltage-gated inwardly rectifying potassium channel. Charactherized by a fast rate of activation during depolarization followed by a rapid inactivation at much more depolarized value causing inward rectification due to a C-type inactivation mechanism. Exhibits a rapid recovery from inactivation.</text>
</comment>
<dbReference type="Gene3D" id="3.30.450.20">
    <property type="entry name" value="PAS domain"/>
    <property type="match status" value="1"/>
</dbReference>
<dbReference type="EMBL" id="SJOL01006357">
    <property type="protein sequence ID" value="TGZ68608.1"/>
    <property type="molecule type" value="Genomic_DNA"/>
</dbReference>
<evidence type="ECO:0000256" key="10">
    <source>
        <dbReference type="ARBA" id="ARBA00023065"/>
    </source>
</evidence>
<feature type="transmembrane region" description="Helical" evidence="23">
    <location>
        <begin position="526"/>
        <end position="549"/>
    </location>
</feature>
<keyword evidence="3" id="KW-1003">Cell membrane</keyword>
<keyword evidence="7" id="KW-0851">Voltage-gated channel</keyword>
<evidence type="ECO:0000256" key="2">
    <source>
        <dbReference type="ARBA" id="ARBA00022448"/>
    </source>
</evidence>
<dbReference type="CDD" id="cd00038">
    <property type="entry name" value="CAP_ED"/>
    <property type="match status" value="1"/>
</dbReference>
<keyword evidence="11 23" id="KW-0472">Membrane</keyword>
<feature type="compositionally biased region" description="Low complexity" evidence="22">
    <location>
        <begin position="906"/>
        <end position="917"/>
    </location>
</feature>
<dbReference type="SUPFAM" id="SSF55785">
    <property type="entry name" value="PYP-like sensor domain (PAS domain)"/>
    <property type="match status" value="1"/>
</dbReference>
<dbReference type="SUPFAM" id="SSF81324">
    <property type="entry name" value="Voltage-gated potassium channels"/>
    <property type="match status" value="1"/>
</dbReference>
<gene>
    <name evidence="26" type="ORF">CRM22_004171</name>
</gene>
<dbReference type="InterPro" id="IPR003938">
    <property type="entry name" value="K_chnl_volt-dep_EAG/ELK/ERG"/>
</dbReference>
<evidence type="ECO:0000256" key="13">
    <source>
        <dbReference type="ARBA" id="ARBA00023303"/>
    </source>
</evidence>
<dbReference type="FunFam" id="1.10.1200.260:FF:000002">
    <property type="entry name" value="Potassium voltage-gated channel subfamily H member 8"/>
    <property type="match status" value="1"/>
</dbReference>
<comment type="subcellular location">
    <subcellularLocation>
        <location evidence="1">Cell membrane</location>
        <topology evidence="1">Multi-pass membrane protein</topology>
    </subcellularLocation>
</comment>
<evidence type="ECO:0000256" key="11">
    <source>
        <dbReference type="ARBA" id="ARBA00023136"/>
    </source>
</evidence>
<evidence type="ECO:0000256" key="21">
    <source>
        <dbReference type="ARBA" id="ARBA00082966"/>
    </source>
</evidence>
<keyword evidence="2" id="KW-0813">Transport</keyword>
<keyword evidence="12" id="KW-0325">Glycoprotein</keyword>
<proteinExistence type="inferred from homology"/>
<sequence>MPQRKGLVAPQNTFLDTIATRFDGTHSNFVLGNAQVRDHPIVYCSDGLIDLTGFSRSQIMSRCCSCSFLWGERTTEEAKQLIMDALHNKRELQIKVYFHKQTGEAFLCLLDIVPIKNDKSQVVLFLVSHKDITSERQVKGATSVNTQGTSHGLLHGLGLKHSPVPSGFKKPRSFLTAGLATTITAAALGTPSFRKNKLLDYIHAHKSQMPTSLFVSGPNFPNTYQSMGTSDYRNELRSGNQSPRKRFSATPELASPSTVRSQSVNHRKFSAPELSECEQSLITKGDSSDKSTNLAAQTIYVSDSEGEPEEEEECRDSGASDRLSTDDPSTTYKYERRRSRAVLFHLSGRFDQNAKRKNHLKKFRTIPEYKVQDVQASRFILLHYSIFKIIWDWMILICTFYIAIMVPYNAAFRLGSRAKNLLICDIIVELLFIIDILLNFATTYVSKSGQVVYQIREIAIHYLRGWFFLDLIAAIPFDFIDTMDVRETDGFRNGVGQWIQLLKMARLLRLARLFQKIERYSQYSTIILGLLMCMFFLIAHWFACGWYWIGRLEQESSTHREHSWLMELSKRMHMTSMNVSDPQAQQAFYVSSLYFTTTSLTSVGFGNVSPNTVNEKIFSIITMLIGALMHAAVFGNVTTLIQRMYARRSAYQTKNQDLKDFTRAHHIPKPLKQRMLEFFQAMWAINRGIDKEAIMQSFPENVRGDIALHLNREMLSLSMFKTASPGCLKCLAQMIKTRFATPGEYLVNRGDLLRHIYLVCSGSLEILDVQGTVVGLLGKCDIFGTDIDEFPKMGFSAYDVKSLTYCELQCVALDLPFHQLIEQYPVFRQEFAAALHTELSFNIREGYEALSPSEVLPAITLKADEAQQQDHKGIEPTQSAEIFQRPISRKGAERARHFANMRADSLHSSGNSSNHSLANKGFRDSTSETSPQGFSACKGSYDQNAPTCRRTSATPVYVDPFYYNPRIYETLDFIDDTIRPSVLPTTESSWDAAQKFGGIGPITKQKTHSKNSKPTELITTSCPNLYEICETSTLLSSARPESLNEVTPINVRSNETKRQLSPWRFSRTRCGGSSTKVTVQENGFLQDDVTSFTNFLWHIQRELRLLQLEVRHLSHNLTKCQTGSSHTHKNKTDKSTIVEFPTEPNYRSPNTLSEISSQQTNSLPSVKCSTYAELYNSAHNYVTSPADFAQKVSSPKGPNEHRVVKFSLPPQEPTLKRQFGSEMGVSTNKSIKSYARRRNATQVSTEPGLTSPQTEFRHGDTNSCFRFPQMEDV</sequence>
<keyword evidence="5 23" id="KW-0812">Transmembrane</keyword>
<evidence type="ECO:0000256" key="15">
    <source>
        <dbReference type="ARBA" id="ARBA00053640"/>
    </source>
</evidence>
<feature type="compositionally biased region" description="Acidic residues" evidence="22">
    <location>
        <begin position="304"/>
        <end position="314"/>
    </location>
</feature>
<dbReference type="Gene3D" id="2.60.120.10">
    <property type="entry name" value="Jelly Rolls"/>
    <property type="match status" value="1"/>
</dbReference>
<comment type="subunit">
    <text evidence="17">The potassium channel is probably composed of a homo- or heterotetrameric complex of pore-forming alpha subunits that can associate with modulating beta subunits. Interacts with KCNE1 and KCNE3; these interactions regulate KCNH3 trafficking to the plasma membrane and its subsequent voltage-gated potassium channel activity.</text>
</comment>
<reference evidence="26 27" key="1">
    <citation type="journal article" date="2019" name="BMC Genomics">
        <title>New insights from Opisthorchis felineus genome: update on genomics of the epidemiologically important liver flukes.</title>
        <authorList>
            <person name="Ershov N.I."/>
            <person name="Mordvinov V.A."/>
            <person name="Prokhortchouk E.B."/>
            <person name="Pakharukova M.Y."/>
            <person name="Gunbin K.V."/>
            <person name="Ustyantsev K."/>
            <person name="Genaev M.A."/>
            <person name="Blinov A.G."/>
            <person name="Mazur A."/>
            <person name="Boulygina E."/>
            <person name="Tsygankova S."/>
            <person name="Khrameeva E."/>
            <person name="Chekanov N."/>
            <person name="Fan G."/>
            <person name="Xiao A."/>
            <person name="Zhang H."/>
            <person name="Xu X."/>
            <person name="Yang H."/>
            <person name="Solovyev V."/>
            <person name="Lee S.M."/>
            <person name="Liu X."/>
            <person name="Afonnikov D.A."/>
            <person name="Skryabin K.G."/>
        </authorList>
    </citation>
    <scope>NUCLEOTIDE SEQUENCE [LARGE SCALE GENOMIC DNA]</scope>
    <source>
        <strain evidence="26">AK-0245</strain>
        <tissue evidence="26">Whole organism</tissue>
    </source>
</reference>
<comment type="catalytic activity">
    <reaction evidence="14">
        <text>K(+)(in) = K(+)(out)</text>
        <dbReference type="Rhea" id="RHEA:29463"/>
        <dbReference type="ChEBI" id="CHEBI:29103"/>
    </reaction>
</comment>
<keyword evidence="4" id="KW-0633">Potassium transport</keyword>
<dbReference type="InterPro" id="IPR000700">
    <property type="entry name" value="PAS-assoc_C"/>
</dbReference>
<dbReference type="PANTHER" id="PTHR10217:SF637">
    <property type="entry name" value="EAG-LIKE K[+] CHANNEL, ISOFORM A"/>
    <property type="match status" value="1"/>
</dbReference>
<evidence type="ECO:0000259" key="25">
    <source>
        <dbReference type="PROSITE" id="PS50113"/>
    </source>
</evidence>
<dbReference type="InterPro" id="IPR018490">
    <property type="entry name" value="cNMP-bd_dom_sf"/>
</dbReference>
<dbReference type="PRINTS" id="PR01463">
    <property type="entry name" value="EAGCHANLFMLY"/>
</dbReference>
<dbReference type="FunFam" id="2.60.120.10:FF:000061">
    <property type="entry name" value="Potassium voltage-gated channel subfamily H member 3"/>
    <property type="match status" value="1"/>
</dbReference>
<feature type="compositionally biased region" description="Polar residues" evidence="22">
    <location>
        <begin position="225"/>
        <end position="242"/>
    </location>
</feature>
<evidence type="ECO:0000256" key="7">
    <source>
        <dbReference type="ARBA" id="ARBA00022882"/>
    </source>
</evidence>
<dbReference type="Proteomes" id="UP000308267">
    <property type="component" value="Unassembled WGS sequence"/>
</dbReference>
<evidence type="ECO:0000256" key="5">
    <source>
        <dbReference type="ARBA" id="ARBA00022692"/>
    </source>
</evidence>
<dbReference type="SUPFAM" id="SSF51206">
    <property type="entry name" value="cAMP-binding domain-like"/>
    <property type="match status" value="1"/>
</dbReference>
<dbReference type="PROSITE" id="PS50042">
    <property type="entry name" value="CNMP_BINDING_3"/>
    <property type="match status" value="1"/>
</dbReference>
<keyword evidence="9 23" id="KW-1133">Transmembrane helix</keyword>
<feature type="transmembrane region" description="Helical" evidence="23">
    <location>
        <begin position="461"/>
        <end position="480"/>
    </location>
</feature>
<accession>A0A4S2M3S7</accession>
<dbReference type="InterPro" id="IPR003967">
    <property type="entry name" value="K_chnl_volt-dep_ERG"/>
</dbReference>
<evidence type="ECO:0000256" key="18">
    <source>
        <dbReference type="ARBA" id="ARBA00072860"/>
    </source>
</evidence>
<dbReference type="InterPro" id="IPR035965">
    <property type="entry name" value="PAS-like_dom_sf"/>
</dbReference>
<feature type="transmembrane region" description="Helical" evidence="23">
    <location>
        <begin position="617"/>
        <end position="641"/>
    </location>
</feature>
<evidence type="ECO:0000256" key="14">
    <source>
        <dbReference type="ARBA" id="ARBA00034430"/>
    </source>
</evidence>
<dbReference type="PRINTS" id="PR01470">
    <property type="entry name" value="ERGCHANNEL"/>
</dbReference>
<keyword evidence="13" id="KW-0407">Ion channel</keyword>
<evidence type="ECO:0000256" key="9">
    <source>
        <dbReference type="ARBA" id="ARBA00022989"/>
    </source>
</evidence>
<feature type="domain" description="Cyclic nucleotide-binding" evidence="24">
    <location>
        <begin position="719"/>
        <end position="784"/>
    </location>
</feature>
<evidence type="ECO:0000256" key="16">
    <source>
        <dbReference type="ARBA" id="ARBA00060723"/>
    </source>
</evidence>
<dbReference type="EMBL" id="SJOL01006357">
    <property type="protein sequence ID" value="TGZ68609.1"/>
    <property type="molecule type" value="Genomic_DNA"/>
</dbReference>
<dbReference type="GO" id="GO:0005886">
    <property type="term" value="C:plasma membrane"/>
    <property type="evidence" value="ECO:0007669"/>
    <property type="project" value="UniProtKB-SubCell"/>
</dbReference>
<comment type="similarity">
    <text evidence="16">Belongs to the potassium channel family. H (Eag) (TC 1.A.1.20) subfamily. Kv12.2/KCNH3 sub-subfamily.</text>
</comment>
<evidence type="ECO:0000256" key="19">
    <source>
        <dbReference type="ARBA" id="ARBA00075971"/>
    </source>
</evidence>
<evidence type="ECO:0000256" key="17">
    <source>
        <dbReference type="ARBA" id="ARBA00065546"/>
    </source>
</evidence>
<dbReference type="InterPro" id="IPR000014">
    <property type="entry name" value="PAS"/>
</dbReference>
<dbReference type="OrthoDB" id="447251at2759"/>
<dbReference type="InterPro" id="IPR000595">
    <property type="entry name" value="cNMP-bd_dom"/>
</dbReference>
<organism evidence="26 27">
    <name type="scientific">Opisthorchis felineus</name>
    <dbReference type="NCBI Taxonomy" id="147828"/>
    <lineage>
        <taxon>Eukaryota</taxon>
        <taxon>Metazoa</taxon>
        <taxon>Spiralia</taxon>
        <taxon>Lophotrochozoa</taxon>
        <taxon>Platyhelminthes</taxon>
        <taxon>Trematoda</taxon>
        <taxon>Digenea</taxon>
        <taxon>Opisthorchiida</taxon>
        <taxon>Opisthorchiata</taxon>
        <taxon>Opisthorchiidae</taxon>
        <taxon>Opisthorchis</taxon>
    </lineage>
</organism>
<dbReference type="InterPro" id="IPR014710">
    <property type="entry name" value="RmlC-like_jellyroll"/>
</dbReference>
<feature type="transmembrane region" description="Helical" evidence="23">
    <location>
        <begin position="420"/>
        <end position="441"/>
    </location>
</feature>
<feature type="region of interest" description="Disordered" evidence="22">
    <location>
        <begin position="905"/>
        <end position="941"/>
    </location>
</feature>
<keyword evidence="10" id="KW-0406">Ion transport</keyword>
<name>A0A4S2M3S7_OPIFE</name>
<dbReference type="PROSITE" id="PS50113">
    <property type="entry name" value="PAC"/>
    <property type="match status" value="1"/>
</dbReference>
<dbReference type="GO" id="GO:0005242">
    <property type="term" value="F:inward rectifier potassium channel activity"/>
    <property type="evidence" value="ECO:0007669"/>
    <property type="project" value="UniProtKB-ARBA"/>
</dbReference>
<dbReference type="Pfam" id="PF00027">
    <property type="entry name" value="cNMP_binding"/>
    <property type="match status" value="1"/>
</dbReference>
<evidence type="ECO:0000256" key="23">
    <source>
        <dbReference type="SAM" id="Phobius"/>
    </source>
</evidence>
<protein>
    <recommendedName>
        <fullName evidence="18">Voltage-gated inwardly rectifying potassium channel KCNH3</fullName>
    </recommendedName>
    <alternativeName>
        <fullName evidence="20">Ether-a-go-go-like potassium channel 2</fullName>
    </alternativeName>
    <alternativeName>
        <fullName evidence="19">Potassium voltage-gated channel subfamily H member 3</fullName>
    </alternativeName>
    <alternativeName>
        <fullName evidence="21">Voltage-gated potassium channel subunit Kv12.2</fullName>
    </alternativeName>
</protein>
<feature type="transmembrane region" description="Helical" evidence="23">
    <location>
        <begin position="390"/>
        <end position="408"/>
    </location>
</feature>
<evidence type="ECO:0000313" key="27">
    <source>
        <dbReference type="Proteomes" id="UP000308267"/>
    </source>
</evidence>